<dbReference type="FunFam" id="3.30.1010.10:FF:000023">
    <property type="entry name" value="Serine/threonine-protein kinase ATM"/>
    <property type="match status" value="1"/>
</dbReference>
<evidence type="ECO:0000313" key="16">
    <source>
        <dbReference type="EMBL" id="KAF2315944.1"/>
    </source>
</evidence>
<dbReference type="AlphaFoldDB" id="A0A6A6MRV8"/>
<keyword evidence="10" id="KW-0131">Cell cycle</keyword>
<keyword evidence="9" id="KW-0539">Nucleus</keyword>
<sequence>MTFSLAPKNVDRDNFLNLALEGYKHCLVIGDKYDVRVVQSYKFVPLVYQIASRMGSSKDGGGPHNFQFALVSLVKKMAVDHPYHTIFQVPVVTASFPVDRNCKYRDGSFPYFKGLADSVMIMNGINAPKVVECLGSDGRKYRQLAKSGNDDLRQDAVMEQFFGLVNTFLQNNRDTWKRRLGVRTYKVIPFTPSAGVLEWVNGTLPLGEYLIASTRNGGAHGRPVMHHFFLERFLQPADWFEKRLAYTRSVAASSMVGYIVGLGDRHSMNILIDQTTAQVVHIDLGVAFEQGLMLKTPERVPFRLTRDIIDGMGVTGVEGVFRRCCEETLAVMRTNKEALLTIVEVFIHDPLYKWALSPLKALQRQKEMDDDLDTCLDDSQDEYEGNKDAARALMRVKQKLDGYEEGELRSVHGQVQQLIQDAIDPERLCQMFAGWGAWM</sequence>
<keyword evidence="17" id="KW-1185">Reference proteome</keyword>
<proteinExistence type="predicted"/>
<dbReference type="InterPro" id="IPR018936">
    <property type="entry name" value="PI3/4_kinase_CS"/>
</dbReference>
<dbReference type="PROSITE" id="PS00916">
    <property type="entry name" value="PI3_4_KINASE_2"/>
    <property type="match status" value="1"/>
</dbReference>
<evidence type="ECO:0000256" key="5">
    <source>
        <dbReference type="ARBA" id="ARBA00022741"/>
    </source>
</evidence>
<dbReference type="Gene3D" id="3.30.1010.10">
    <property type="entry name" value="Phosphatidylinositol 3-kinase Catalytic Subunit, Chain A, domain 4"/>
    <property type="match status" value="1"/>
</dbReference>
<evidence type="ECO:0000259" key="14">
    <source>
        <dbReference type="PROSITE" id="PS50290"/>
    </source>
</evidence>
<dbReference type="EC" id="2.7.11.1" evidence="2"/>
<protein>
    <recommendedName>
        <fullName evidence="13">Serine/threonine-protein kinase ATM</fullName>
        <ecNumber evidence="2">2.7.11.1</ecNumber>
    </recommendedName>
</protein>
<evidence type="ECO:0000256" key="12">
    <source>
        <dbReference type="ARBA" id="ARBA00048679"/>
    </source>
</evidence>
<dbReference type="PANTHER" id="PTHR37079:SF4">
    <property type="entry name" value="SERINE_THREONINE-PROTEIN KINASE ATM"/>
    <property type="match status" value="1"/>
</dbReference>
<feature type="domain" description="PI3K/PI4K catalytic" evidence="14">
    <location>
        <begin position="115"/>
        <end position="394"/>
    </location>
</feature>
<keyword evidence="3" id="KW-0723">Serine/threonine-protein kinase</keyword>
<keyword evidence="4" id="KW-0808">Transferase</keyword>
<evidence type="ECO:0000256" key="8">
    <source>
        <dbReference type="ARBA" id="ARBA00022840"/>
    </source>
</evidence>
<dbReference type="GO" id="GO:0005634">
    <property type="term" value="C:nucleus"/>
    <property type="evidence" value="ECO:0007669"/>
    <property type="project" value="UniProtKB-SubCell"/>
</dbReference>
<evidence type="ECO:0000256" key="10">
    <source>
        <dbReference type="ARBA" id="ARBA00023306"/>
    </source>
</evidence>
<accession>A0A6A6MRV8</accession>
<keyword evidence="8" id="KW-0067">ATP-binding</keyword>
<keyword evidence="6" id="KW-0227">DNA damage</keyword>
<dbReference type="InterPro" id="IPR036940">
    <property type="entry name" value="PI3/4_kinase_cat_sf"/>
</dbReference>
<dbReference type="SMART" id="SM00146">
    <property type="entry name" value="PI3Kc"/>
    <property type="match status" value="1"/>
</dbReference>
<dbReference type="PANTHER" id="PTHR37079">
    <property type="entry name" value="SERINE/THREONINE-PROTEIN KINASE ATM"/>
    <property type="match status" value="1"/>
</dbReference>
<dbReference type="Proteomes" id="UP000467840">
    <property type="component" value="Chromosome 15"/>
</dbReference>
<dbReference type="InterPro" id="IPR000403">
    <property type="entry name" value="PI3/4_kinase_cat_dom"/>
</dbReference>
<evidence type="ECO:0000313" key="17">
    <source>
        <dbReference type="Proteomes" id="UP000467840"/>
    </source>
</evidence>
<evidence type="ECO:0000256" key="6">
    <source>
        <dbReference type="ARBA" id="ARBA00022763"/>
    </source>
</evidence>
<evidence type="ECO:0000256" key="2">
    <source>
        <dbReference type="ARBA" id="ARBA00012513"/>
    </source>
</evidence>
<dbReference type="PROSITE" id="PS50290">
    <property type="entry name" value="PI3_4_KINASE_3"/>
    <property type="match status" value="1"/>
</dbReference>
<dbReference type="CDD" id="cd05171">
    <property type="entry name" value="PIKKc_ATM"/>
    <property type="match status" value="1"/>
</dbReference>
<organism evidence="16 17">
    <name type="scientific">Hevea brasiliensis</name>
    <name type="common">Para rubber tree</name>
    <name type="synonym">Siphonia brasiliensis</name>
    <dbReference type="NCBI Taxonomy" id="3981"/>
    <lineage>
        <taxon>Eukaryota</taxon>
        <taxon>Viridiplantae</taxon>
        <taxon>Streptophyta</taxon>
        <taxon>Embryophyta</taxon>
        <taxon>Tracheophyta</taxon>
        <taxon>Spermatophyta</taxon>
        <taxon>Magnoliopsida</taxon>
        <taxon>eudicotyledons</taxon>
        <taxon>Gunneridae</taxon>
        <taxon>Pentapetalae</taxon>
        <taxon>rosids</taxon>
        <taxon>fabids</taxon>
        <taxon>Malpighiales</taxon>
        <taxon>Euphorbiaceae</taxon>
        <taxon>Crotonoideae</taxon>
        <taxon>Micrandreae</taxon>
        <taxon>Hevea</taxon>
    </lineage>
</organism>
<evidence type="ECO:0000256" key="4">
    <source>
        <dbReference type="ARBA" id="ARBA00022679"/>
    </source>
</evidence>
<comment type="subcellular location">
    <subcellularLocation>
        <location evidence="1">Nucleus</location>
    </subcellularLocation>
</comment>
<evidence type="ECO:0000256" key="3">
    <source>
        <dbReference type="ARBA" id="ARBA00022527"/>
    </source>
</evidence>
<dbReference type="InterPro" id="IPR038980">
    <property type="entry name" value="ATM_plant"/>
</dbReference>
<dbReference type="InterPro" id="IPR044107">
    <property type="entry name" value="PIKKc_ATM"/>
</dbReference>
<evidence type="ECO:0000256" key="9">
    <source>
        <dbReference type="ARBA" id="ARBA00023242"/>
    </source>
</evidence>
<comment type="caution">
    <text evidence="16">The sequence shown here is derived from an EMBL/GenBank/DDBJ whole genome shotgun (WGS) entry which is preliminary data.</text>
</comment>
<evidence type="ECO:0000256" key="11">
    <source>
        <dbReference type="ARBA" id="ARBA00047899"/>
    </source>
</evidence>
<name>A0A6A6MRV8_HEVBR</name>
<evidence type="ECO:0000259" key="15">
    <source>
        <dbReference type="PROSITE" id="PS51190"/>
    </source>
</evidence>
<dbReference type="Pfam" id="PF00454">
    <property type="entry name" value="PI3_PI4_kinase"/>
    <property type="match status" value="1"/>
</dbReference>
<reference evidence="16 17" key="1">
    <citation type="journal article" date="2020" name="Mol. Plant">
        <title>The Chromosome-Based Rubber Tree Genome Provides New Insights into Spurge Genome Evolution and Rubber Biosynthesis.</title>
        <authorList>
            <person name="Liu J."/>
            <person name="Shi C."/>
            <person name="Shi C.C."/>
            <person name="Li W."/>
            <person name="Zhang Q.J."/>
            <person name="Zhang Y."/>
            <person name="Li K."/>
            <person name="Lu H.F."/>
            <person name="Shi C."/>
            <person name="Zhu S.T."/>
            <person name="Xiao Z.Y."/>
            <person name="Nan H."/>
            <person name="Yue Y."/>
            <person name="Zhu X.G."/>
            <person name="Wu Y."/>
            <person name="Hong X.N."/>
            <person name="Fan G.Y."/>
            <person name="Tong Y."/>
            <person name="Zhang D."/>
            <person name="Mao C.L."/>
            <person name="Liu Y.L."/>
            <person name="Hao S.J."/>
            <person name="Liu W.Q."/>
            <person name="Lv M.Q."/>
            <person name="Zhang H.B."/>
            <person name="Liu Y."/>
            <person name="Hu-Tang G.R."/>
            <person name="Wang J.P."/>
            <person name="Wang J.H."/>
            <person name="Sun Y.H."/>
            <person name="Ni S.B."/>
            <person name="Chen W.B."/>
            <person name="Zhang X.C."/>
            <person name="Jiao Y.N."/>
            <person name="Eichler E.E."/>
            <person name="Li G.H."/>
            <person name="Liu X."/>
            <person name="Gao L.Z."/>
        </authorList>
    </citation>
    <scope>NUCLEOTIDE SEQUENCE [LARGE SCALE GENOMIC DNA]</scope>
    <source>
        <strain evidence="17">cv. GT1</strain>
        <tissue evidence="16">Leaf</tissue>
    </source>
</reference>
<evidence type="ECO:0000256" key="7">
    <source>
        <dbReference type="ARBA" id="ARBA00022777"/>
    </source>
</evidence>
<dbReference type="GO" id="GO:0004674">
    <property type="term" value="F:protein serine/threonine kinase activity"/>
    <property type="evidence" value="ECO:0007669"/>
    <property type="project" value="UniProtKB-KW"/>
</dbReference>
<evidence type="ECO:0000256" key="13">
    <source>
        <dbReference type="ARBA" id="ARBA00073111"/>
    </source>
</evidence>
<dbReference type="InterPro" id="IPR003152">
    <property type="entry name" value="FATC_dom"/>
</dbReference>
<keyword evidence="7" id="KW-0418">Kinase</keyword>
<dbReference type="Pfam" id="PF02260">
    <property type="entry name" value="FATC"/>
    <property type="match status" value="1"/>
</dbReference>
<dbReference type="PROSITE" id="PS51190">
    <property type="entry name" value="FATC"/>
    <property type="match status" value="1"/>
</dbReference>
<dbReference type="EMBL" id="JAAGAX010000005">
    <property type="protein sequence ID" value="KAF2315944.1"/>
    <property type="molecule type" value="Genomic_DNA"/>
</dbReference>
<dbReference type="InterPro" id="IPR011009">
    <property type="entry name" value="Kinase-like_dom_sf"/>
</dbReference>
<keyword evidence="5" id="KW-0547">Nucleotide-binding</keyword>
<dbReference type="GO" id="GO:0006281">
    <property type="term" value="P:DNA repair"/>
    <property type="evidence" value="ECO:0007669"/>
    <property type="project" value="InterPro"/>
</dbReference>
<feature type="domain" description="FATC" evidence="15">
    <location>
        <begin position="407"/>
        <end position="439"/>
    </location>
</feature>
<dbReference type="PROSITE" id="PS00915">
    <property type="entry name" value="PI3_4_KINASE_1"/>
    <property type="match status" value="1"/>
</dbReference>
<comment type="catalytic activity">
    <reaction evidence="11">
        <text>L-threonyl-[protein] + ATP = O-phospho-L-threonyl-[protein] + ADP + H(+)</text>
        <dbReference type="Rhea" id="RHEA:46608"/>
        <dbReference type="Rhea" id="RHEA-COMP:11060"/>
        <dbReference type="Rhea" id="RHEA-COMP:11605"/>
        <dbReference type="ChEBI" id="CHEBI:15378"/>
        <dbReference type="ChEBI" id="CHEBI:30013"/>
        <dbReference type="ChEBI" id="CHEBI:30616"/>
        <dbReference type="ChEBI" id="CHEBI:61977"/>
        <dbReference type="ChEBI" id="CHEBI:456216"/>
        <dbReference type="EC" id="2.7.11.1"/>
    </reaction>
</comment>
<dbReference type="Gene3D" id="1.10.1070.11">
    <property type="entry name" value="Phosphatidylinositol 3-/4-kinase, catalytic domain"/>
    <property type="match status" value="1"/>
</dbReference>
<dbReference type="SUPFAM" id="SSF56112">
    <property type="entry name" value="Protein kinase-like (PK-like)"/>
    <property type="match status" value="1"/>
</dbReference>
<gene>
    <name evidence="16" type="ORF">GH714_040739</name>
</gene>
<dbReference type="SMART" id="SM01343">
    <property type="entry name" value="FATC"/>
    <property type="match status" value="1"/>
</dbReference>
<dbReference type="FunFam" id="1.10.1070.11:FF:000015">
    <property type="entry name" value="Serine/threonine-protein kinase ATM"/>
    <property type="match status" value="1"/>
</dbReference>
<comment type="catalytic activity">
    <reaction evidence="12">
        <text>L-seryl-[protein] + ATP = O-phospho-L-seryl-[protein] + ADP + H(+)</text>
        <dbReference type="Rhea" id="RHEA:17989"/>
        <dbReference type="Rhea" id="RHEA-COMP:9863"/>
        <dbReference type="Rhea" id="RHEA-COMP:11604"/>
        <dbReference type="ChEBI" id="CHEBI:15378"/>
        <dbReference type="ChEBI" id="CHEBI:29999"/>
        <dbReference type="ChEBI" id="CHEBI:30616"/>
        <dbReference type="ChEBI" id="CHEBI:83421"/>
        <dbReference type="ChEBI" id="CHEBI:456216"/>
        <dbReference type="EC" id="2.7.11.1"/>
    </reaction>
</comment>
<evidence type="ECO:0000256" key="1">
    <source>
        <dbReference type="ARBA" id="ARBA00004123"/>
    </source>
</evidence>
<dbReference type="GO" id="GO:0005524">
    <property type="term" value="F:ATP binding"/>
    <property type="evidence" value="ECO:0007669"/>
    <property type="project" value="UniProtKB-KW"/>
</dbReference>